<evidence type="ECO:0000313" key="5">
    <source>
        <dbReference type="EMBL" id="ART63718.1"/>
    </source>
</evidence>
<dbReference type="Pfam" id="PF13609">
    <property type="entry name" value="Porin_4"/>
    <property type="match status" value="1"/>
</dbReference>
<sequence>MTFNQKGITLSLCLSSLFVAQQASAVILYESPDDRLQFSGRLAAASTWVDNVHDDHDPTNFGSRVRLIHEHNFEDGWSSILRTEWGFNPWFETGSDEHYKRLQYAGLSHSRYGTILIGKQYSLWYDMVGVWTDWFWINGAAAQGSFSGRNGDGGFEGNGRPDRAISYQNSWGDWSFGMLYQTERDHSHSDNAPIYGNIGGQQVVTGFEQRDSGVERNYTGQAALNWLPSETVSLGLAYTHTSITDHDDDNNRHPDVNATLLGARWTPGDWYFAATAGDYHNLERNNVFDGLPDTGAVEHARGYELVALYNLRGYTPGSVQIYGGLNRLEDRDSDARNANYIAGVAWLLANDNLVLALERSEDDSKDADGGSIGNDNTAFLVRYDF</sequence>
<organism evidence="5 6">
    <name type="scientific">Kushneria marisflavi</name>
    <dbReference type="NCBI Taxonomy" id="157779"/>
    <lineage>
        <taxon>Bacteria</taxon>
        <taxon>Pseudomonadati</taxon>
        <taxon>Pseudomonadota</taxon>
        <taxon>Gammaproteobacteria</taxon>
        <taxon>Oceanospirillales</taxon>
        <taxon>Halomonadaceae</taxon>
        <taxon>Kushneria</taxon>
    </lineage>
</organism>
<dbReference type="PANTHER" id="PTHR34501:SF2">
    <property type="entry name" value="OUTER MEMBRANE PORIN F-RELATED"/>
    <property type="match status" value="1"/>
</dbReference>
<dbReference type="EMBL" id="CP021358">
    <property type="protein sequence ID" value="ART63718.1"/>
    <property type="molecule type" value="Genomic_DNA"/>
</dbReference>
<name>A0A240UQG1_9GAMM</name>
<keyword evidence="6" id="KW-1185">Reference proteome</keyword>
<comment type="subcellular location">
    <subcellularLocation>
        <location evidence="1">Cell outer membrane</location>
        <topology evidence="1">Multi-pass membrane protein</topology>
    </subcellularLocation>
</comment>
<accession>A0A240UQG1</accession>
<dbReference type="OrthoDB" id="784582at2"/>
<dbReference type="KEGG" id="kma:B9H00_12185"/>
<evidence type="ECO:0000256" key="2">
    <source>
        <dbReference type="ARBA" id="ARBA00022729"/>
    </source>
</evidence>
<dbReference type="InterPro" id="IPR050298">
    <property type="entry name" value="Gram-neg_bact_OMP"/>
</dbReference>
<dbReference type="PANTHER" id="PTHR34501">
    <property type="entry name" value="PROTEIN YDDL-RELATED"/>
    <property type="match status" value="1"/>
</dbReference>
<dbReference type="AlphaFoldDB" id="A0A240UQG1"/>
<evidence type="ECO:0000259" key="4">
    <source>
        <dbReference type="Pfam" id="PF13609"/>
    </source>
</evidence>
<dbReference type="SUPFAM" id="SSF56935">
    <property type="entry name" value="Porins"/>
    <property type="match status" value="1"/>
</dbReference>
<proteinExistence type="predicted"/>
<dbReference type="Proteomes" id="UP000194457">
    <property type="component" value="Chromosome"/>
</dbReference>
<evidence type="ECO:0000256" key="1">
    <source>
        <dbReference type="ARBA" id="ARBA00004571"/>
    </source>
</evidence>
<dbReference type="Gene3D" id="2.40.160.10">
    <property type="entry name" value="Porin"/>
    <property type="match status" value="1"/>
</dbReference>
<dbReference type="RefSeq" id="WP_086900871.1">
    <property type="nucleotide sequence ID" value="NZ_CP021358.1"/>
</dbReference>
<evidence type="ECO:0000256" key="3">
    <source>
        <dbReference type="ARBA" id="ARBA00023136"/>
    </source>
</evidence>
<reference evidence="5 6" key="1">
    <citation type="submission" date="2017-05" db="EMBL/GenBank/DDBJ databases">
        <authorList>
            <person name="Song R."/>
            <person name="Chenine A.L."/>
            <person name="Ruprecht R.M."/>
        </authorList>
    </citation>
    <scope>NUCLEOTIDE SEQUENCE [LARGE SCALE GENOMIC DNA]</scope>
    <source>
        <strain evidence="5">SW32</strain>
    </source>
</reference>
<dbReference type="InterPro" id="IPR023614">
    <property type="entry name" value="Porin_dom_sf"/>
</dbReference>
<gene>
    <name evidence="5" type="ORF">B9H00_12185</name>
</gene>
<keyword evidence="3" id="KW-0472">Membrane</keyword>
<dbReference type="CDD" id="cd00342">
    <property type="entry name" value="gram_neg_porins"/>
    <property type="match status" value="1"/>
</dbReference>
<dbReference type="GO" id="GO:0009279">
    <property type="term" value="C:cell outer membrane"/>
    <property type="evidence" value="ECO:0007669"/>
    <property type="project" value="UniProtKB-SubCell"/>
</dbReference>
<dbReference type="InterPro" id="IPR033900">
    <property type="entry name" value="Gram_neg_porin_domain"/>
</dbReference>
<feature type="domain" description="Porin" evidence="4">
    <location>
        <begin position="18"/>
        <end position="332"/>
    </location>
</feature>
<dbReference type="GO" id="GO:0015288">
    <property type="term" value="F:porin activity"/>
    <property type="evidence" value="ECO:0007669"/>
    <property type="project" value="InterPro"/>
</dbReference>
<protein>
    <submittedName>
        <fullName evidence="5">Porin</fullName>
    </submittedName>
</protein>
<evidence type="ECO:0000313" key="6">
    <source>
        <dbReference type="Proteomes" id="UP000194457"/>
    </source>
</evidence>
<keyword evidence="2" id="KW-0732">Signal</keyword>